<dbReference type="InterPro" id="IPR050824">
    <property type="entry name" value="Thiol_disulfide_DsbA"/>
</dbReference>
<feature type="region of interest" description="Disordered" evidence="9">
    <location>
        <begin position="206"/>
        <end position="229"/>
    </location>
</feature>
<dbReference type="SUPFAM" id="SSF52833">
    <property type="entry name" value="Thioredoxin-like"/>
    <property type="match status" value="1"/>
</dbReference>
<dbReference type="GO" id="GO:0015036">
    <property type="term" value="F:disulfide oxidoreductase activity"/>
    <property type="evidence" value="ECO:0007669"/>
    <property type="project" value="UniProtKB-ARBA"/>
</dbReference>
<dbReference type="AlphaFoldDB" id="A0A1Y6CZS9"/>
<evidence type="ECO:0000313" key="13">
    <source>
        <dbReference type="Proteomes" id="UP000192923"/>
    </source>
</evidence>
<feature type="chain" id="PRO_5011004873" description="Thiol:disulfide interchange protein" evidence="10">
    <location>
        <begin position="21"/>
        <end position="229"/>
    </location>
</feature>
<dbReference type="EMBL" id="FXAM01000001">
    <property type="protein sequence ID" value="SMF93812.1"/>
    <property type="molecule type" value="Genomic_DNA"/>
</dbReference>
<dbReference type="InterPro" id="IPR023205">
    <property type="entry name" value="DsbA/DsbL"/>
</dbReference>
<evidence type="ECO:0000256" key="5">
    <source>
        <dbReference type="ARBA" id="ARBA00023157"/>
    </source>
</evidence>
<evidence type="ECO:0000256" key="6">
    <source>
        <dbReference type="ARBA" id="ARBA00023284"/>
    </source>
</evidence>
<dbReference type="GO" id="GO:0042597">
    <property type="term" value="C:periplasmic space"/>
    <property type="evidence" value="ECO:0007669"/>
    <property type="project" value="UniProtKB-SubCell"/>
</dbReference>
<evidence type="ECO:0000256" key="2">
    <source>
        <dbReference type="ARBA" id="ARBA00005791"/>
    </source>
</evidence>
<name>A0A1Y6CZS9_9GAMM</name>
<accession>A0A1Y6CZS9</accession>
<evidence type="ECO:0000256" key="8">
    <source>
        <dbReference type="PIRSR" id="PIRSR001488-1"/>
    </source>
</evidence>
<feature type="disulfide bond" description="Redox-active" evidence="8">
    <location>
        <begin position="54"/>
        <end position="57"/>
    </location>
</feature>
<feature type="domain" description="Thioredoxin" evidence="11">
    <location>
        <begin position="10"/>
        <end position="151"/>
    </location>
</feature>
<reference evidence="12 13" key="1">
    <citation type="submission" date="2016-12" db="EMBL/GenBank/DDBJ databases">
        <authorList>
            <person name="Song W.-J."/>
            <person name="Kurnit D.M."/>
        </authorList>
    </citation>
    <scope>NUCLEOTIDE SEQUENCE [LARGE SCALE GENOMIC DNA]</scope>
    <source>
        <strain evidence="12 13">175</strain>
    </source>
</reference>
<comment type="subcellular location">
    <subcellularLocation>
        <location evidence="1 7">Periplasm</location>
    </subcellularLocation>
</comment>
<dbReference type="Gene3D" id="3.40.30.10">
    <property type="entry name" value="Glutaredoxin"/>
    <property type="match status" value="1"/>
</dbReference>
<keyword evidence="5 7" id="KW-1015">Disulfide bond</keyword>
<dbReference type="PANTHER" id="PTHR35891:SF2">
    <property type="entry name" value="THIOL:DISULFIDE INTERCHANGE PROTEIN DSBA"/>
    <property type="match status" value="1"/>
</dbReference>
<proteinExistence type="inferred from homology"/>
<keyword evidence="3 10" id="KW-0732">Signal</keyword>
<evidence type="ECO:0000256" key="3">
    <source>
        <dbReference type="ARBA" id="ARBA00022729"/>
    </source>
</evidence>
<evidence type="ECO:0000256" key="1">
    <source>
        <dbReference type="ARBA" id="ARBA00004418"/>
    </source>
</evidence>
<dbReference type="InterPro" id="IPR036249">
    <property type="entry name" value="Thioredoxin-like_sf"/>
</dbReference>
<dbReference type="InterPro" id="IPR001853">
    <property type="entry name" value="DSBA-like_thioredoxin_dom"/>
</dbReference>
<dbReference type="PROSITE" id="PS00194">
    <property type="entry name" value="THIOREDOXIN_1"/>
    <property type="match status" value="1"/>
</dbReference>
<dbReference type="PROSITE" id="PS51352">
    <property type="entry name" value="THIOREDOXIN_2"/>
    <property type="match status" value="1"/>
</dbReference>
<dbReference type="Proteomes" id="UP000192923">
    <property type="component" value="Unassembled WGS sequence"/>
</dbReference>
<evidence type="ECO:0000256" key="4">
    <source>
        <dbReference type="ARBA" id="ARBA00022764"/>
    </source>
</evidence>
<evidence type="ECO:0000313" key="12">
    <source>
        <dbReference type="EMBL" id="SMF93812.1"/>
    </source>
</evidence>
<dbReference type="InterPro" id="IPR013766">
    <property type="entry name" value="Thioredoxin_domain"/>
</dbReference>
<dbReference type="STRING" id="1760988.SAMN02949497_1104"/>
<organism evidence="12 13">
    <name type="scientific">Methylomagnum ishizawai</name>
    <dbReference type="NCBI Taxonomy" id="1760988"/>
    <lineage>
        <taxon>Bacteria</taxon>
        <taxon>Pseudomonadati</taxon>
        <taxon>Pseudomonadota</taxon>
        <taxon>Gammaproteobacteria</taxon>
        <taxon>Methylococcales</taxon>
        <taxon>Methylococcaceae</taxon>
        <taxon>Methylomagnum</taxon>
    </lineage>
</organism>
<keyword evidence="13" id="KW-1185">Reference proteome</keyword>
<evidence type="ECO:0000256" key="10">
    <source>
        <dbReference type="SAM" id="SignalP"/>
    </source>
</evidence>
<sequence>MKLLFGFMAGWLLLSAPVFAEEFKAGTDYDTINPAQPTSDPSKVEVMEFFWYGCPHCYHFEPDLNNWIRSKPQNVVFIRQPAVFNEHWRNHAKAFFTAEALGVVEKVHSDFFDAIQNKHQTLESEKDLGKFFAAHGVKEDDFKAAFKSFAVDSKLRQAEGMAARYGVTGTPSIVVNGKYLVGPAKAKSFARMIEITNALIKKETEAKPPVAEAHGAPPIPEAPALKAAH</sequence>
<protein>
    <recommendedName>
        <fullName evidence="7">Thiol:disulfide interchange protein</fullName>
    </recommendedName>
</protein>
<comment type="similarity">
    <text evidence="2">Belongs to the thioredoxin family. DsbA subfamily.</text>
</comment>
<evidence type="ECO:0000256" key="9">
    <source>
        <dbReference type="SAM" id="MobiDB-lite"/>
    </source>
</evidence>
<keyword evidence="6" id="KW-0676">Redox-active center</keyword>
<feature type="signal peptide" evidence="10">
    <location>
        <begin position="1"/>
        <end position="20"/>
    </location>
</feature>
<dbReference type="Pfam" id="PF01323">
    <property type="entry name" value="DSBA"/>
    <property type="match status" value="1"/>
</dbReference>
<evidence type="ECO:0000256" key="7">
    <source>
        <dbReference type="PIRNR" id="PIRNR001488"/>
    </source>
</evidence>
<dbReference type="PIRSF" id="PIRSF001488">
    <property type="entry name" value="Tdi_protein"/>
    <property type="match status" value="1"/>
</dbReference>
<dbReference type="CDD" id="cd03019">
    <property type="entry name" value="DsbA_DsbA"/>
    <property type="match status" value="1"/>
</dbReference>
<dbReference type="InterPro" id="IPR017937">
    <property type="entry name" value="Thioredoxin_CS"/>
</dbReference>
<gene>
    <name evidence="12" type="ORF">SAMN02949497_1104</name>
</gene>
<keyword evidence="4 7" id="KW-0574">Periplasm</keyword>
<evidence type="ECO:0000259" key="11">
    <source>
        <dbReference type="PROSITE" id="PS51352"/>
    </source>
</evidence>
<dbReference type="PANTHER" id="PTHR35891">
    <property type="entry name" value="THIOL:DISULFIDE INTERCHANGE PROTEIN DSBA"/>
    <property type="match status" value="1"/>
</dbReference>